<reference evidence="9 10" key="1">
    <citation type="submission" date="2023-04" db="EMBL/GenBank/DDBJ databases">
        <title>Genome sequence of Halobacillus naozhouensis KACC 21980.</title>
        <authorList>
            <person name="Kim S."/>
            <person name="Heo J."/>
            <person name="Kwon S.-W."/>
        </authorList>
    </citation>
    <scope>NUCLEOTIDE SEQUENCE [LARGE SCALE GENOMIC DNA]</scope>
    <source>
        <strain evidence="9 10">KCTC 13234</strain>
    </source>
</reference>
<dbReference type="InterPro" id="IPR004761">
    <property type="entry name" value="Spore_GerAB"/>
</dbReference>
<dbReference type="NCBIfam" id="TIGR00912">
    <property type="entry name" value="2A0309"/>
    <property type="match status" value="1"/>
</dbReference>
<comment type="similarity">
    <text evidence="2">Belongs to the amino acid-polyamine-organocation (APC) superfamily. Spore germination protein (SGP) (TC 2.A.3.9) family.</text>
</comment>
<evidence type="ECO:0000256" key="1">
    <source>
        <dbReference type="ARBA" id="ARBA00004141"/>
    </source>
</evidence>
<feature type="transmembrane region" description="Helical" evidence="8">
    <location>
        <begin position="312"/>
        <end position="330"/>
    </location>
</feature>
<keyword evidence="5 8" id="KW-0812">Transmembrane</keyword>
<dbReference type="Pfam" id="PF03845">
    <property type="entry name" value="Spore_permease"/>
    <property type="match status" value="1"/>
</dbReference>
<dbReference type="Proteomes" id="UP001221597">
    <property type="component" value="Chromosome"/>
</dbReference>
<keyword evidence="3" id="KW-0813">Transport</keyword>
<keyword evidence="6 8" id="KW-1133">Transmembrane helix</keyword>
<evidence type="ECO:0000256" key="2">
    <source>
        <dbReference type="ARBA" id="ARBA00007998"/>
    </source>
</evidence>
<evidence type="ECO:0000313" key="10">
    <source>
        <dbReference type="Proteomes" id="UP001221597"/>
    </source>
</evidence>
<feature type="transmembrane region" description="Helical" evidence="8">
    <location>
        <begin position="152"/>
        <end position="172"/>
    </location>
</feature>
<feature type="transmembrane region" description="Helical" evidence="8">
    <location>
        <begin position="128"/>
        <end position="145"/>
    </location>
</feature>
<protein>
    <submittedName>
        <fullName evidence="9">GerAB/ArcD/ProY family transporter</fullName>
    </submittedName>
</protein>
<accession>A0ABY8J2E9</accession>
<keyword evidence="10" id="KW-1185">Reference proteome</keyword>
<dbReference type="EMBL" id="CP121671">
    <property type="protein sequence ID" value="WFT75131.1"/>
    <property type="molecule type" value="Genomic_DNA"/>
</dbReference>
<evidence type="ECO:0000313" key="9">
    <source>
        <dbReference type="EMBL" id="WFT75131.1"/>
    </source>
</evidence>
<dbReference type="PANTHER" id="PTHR34975">
    <property type="entry name" value="SPORE GERMINATION PROTEIN A2"/>
    <property type="match status" value="1"/>
</dbReference>
<proteinExistence type="inferred from homology"/>
<feature type="transmembrane region" description="Helical" evidence="8">
    <location>
        <begin position="229"/>
        <end position="249"/>
    </location>
</feature>
<evidence type="ECO:0000256" key="4">
    <source>
        <dbReference type="ARBA" id="ARBA00022544"/>
    </source>
</evidence>
<dbReference type="Gene3D" id="1.20.1740.10">
    <property type="entry name" value="Amino acid/polyamine transporter I"/>
    <property type="match status" value="1"/>
</dbReference>
<evidence type="ECO:0000256" key="6">
    <source>
        <dbReference type="ARBA" id="ARBA00022989"/>
    </source>
</evidence>
<gene>
    <name evidence="9" type="ORF">P9989_01605</name>
</gene>
<evidence type="ECO:0000256" key="7">
    <source>
        <dbReference type="ARBA" id="ARBA00023136"/>
    </source>
</evidence>
<feature type="transmembrane region" description="Helical" evidence="8">
    <location>
        <begin position="278"/>
        <end position="300"/>
    </location>
</feature>
<keyword evidence="7 8" id="KW-0472">Membrane</keyword>
<evidence type="ECO:0000256" key="8">
    <source>
        <dbReference type="SAM" id="Phobius"/>
    </source>
</evidence>
<sequence length="372" mass="42802">MNKHSRPIEGLSIPEYLMITPTYVFFLINAMQVGVGILGFETYIARYAGFDAWISILISGVCIHVLVWMIYHILQDSKGDIVSVHRNIFGKYFGGFLSMLLSLYFLMLTLTVLRSFIEVIEVWIFPELQLWLFTFVFVMIVYYFVASGFRVVTGVCLISVVLGLPILLLKFFPIMEGDVMNLYPVVDHSIGEILGGTKQSVLSFLGFELLLVFYPFIKNPHASKSWAHFAVFFTVSIYLITAITSFIYFSEGQLQYVIWGTITLWKIVEFPFIERFEYIGIAMWFYVVLPNIALALWSASRIPKRVLKIKQKYVLALFSITLVVVCSLFTDRQAIDTLNSITSRIGFYILLYIPILFVLSKIMVKVRNRDEI</sequence>
<dbReference type="PANTHER" id="PTHR34975:SF2">
    <property type="entry name" value="SPORE GERMINATION PROTEIN A2"/>
    <property type="match status" value="1"/>
</dbReference>
<evidence type="ECO:0000256" key="3">
    <source>
        <dbReference type="ARBA" id="ARBA00022448"/>
    </source>
</evidence>
<name>A0ABY8J2E9_9BACI</name>
<feature type="transmembrane region" description="Helical" evidence="8">
    <location>
        <begin position="52"/>
        <end position="71"/>
    </location>
</feature>
<evidence type="ECO:0000256" key="5">
    <source>
        <dbReference type="ARBA" id="ARBA00022692"/>
    </source>
</evidence>
<comment type="subcellular location">
    <subcellularLocation>
        <location evidence="1">Membrane</location>
        <topology evidence="1">Multi-pass membrane protein</topology>
    </subcellularLocation>
</comment>
<feature type="transmembrane region" description="Helical" evidence="8">
    <location>
        <begin position="345"/>
        <end position="364"/>
    </location>
</feature>
<keyword evidence="4" id="KW-0309">Germination</keyword>
<organism evidence="9 10">
    <name type="scientific">Halobacillus naozhouensis</name>
    <dbReference type="NCBI Taxonomy" id="554880"/>
    <lineage>
        <taxon>Bacteria</taxon>
        <taxon>Bacillati</taxon>
        <taxon>Bacillota</taxon>
        <taxon>Bacilli</taxon>
        <taxon>Bacillales</taxon>
        <taxon>Bacillaceae</taxon>
        <taxon>Halobacillus</taxon>
    </lineage>
</organism>
<feature type="transmembrane region" description="Helical" evidence="8">
    <location>
        <begin position="200"/>
        <end position="217"/>
    </location>
</feature>
<feature type="transmembrane region" description="Helical" evidence="8">
    <location>
        <begin position="21"/>
        <end position="40"/>
    </location>
</feature>
<feature type="transmembrane region" description="Helical" evidence="8">
    <location>
        <begin position="92"/>
        <end position="116"/>
    </location>
</feature>
<dbReference type="RefSeq" id="WP_283077100.1">
    <property type="nucleotide sequence ID" value="NZ_CP121671.1"/>
</dbReference>